<protein>
    <submittedName>
        <fullName evidence="2">Uncharacterized protein</fullName>
    </submittedName>
</protein>
<reference evidence="2 3" key="1">
    <citation type="journal article" date="2021" name="BMC Biol.">
        <title>Horizontally acquired antibacterial genes associated with adaptive radiation of ladybird beetles.</title>
        <authorList>
            <person name="Li H.S."/>
            <person name="Tang X.F."/>
            <person name="Huang Y.H."/>
            <person name="Xu Z.Y."/>
            <person name="Chen M.L."/>
            <person name="Du X.Y."/>
            <person name="Qiu B.Y."/>
            <person name="Chen P.T."/>
            <person name="Zhang W."/>
            <person name="Slipinski A."/>
            <person name="Escalona H.E."/>
            <person name="Waterhouse R.M."/>
            <person name="Zwick A."/>
            <person name="Pang H."/>
        </authorList>
    </citation>
    <scope>NUCLEOTIDE SEQUENCE [LARGE SCALE GENOMIC DNA]</scope>
    <source>
        <strain evidence="2">SYSU2018</strain>
    </source>
</reference>
<name>A0ABD2NJ89_9CUCU</name>
<organism evidence="2 3">
    <name type="scientific">Cryptolaemus montrouzieri</name>
    <dbReference type="NCBI Taxonomy" id="559131"/>
    <lineage>
        <taxon>Eukaryota</taxon>
        <taxon>Metazoa</taxon>
        <taxon>Ecdysozoa</taxon>
        <taxon>Arthropoda</taxon>
        <taxon>Hexapoda</taxon>
        <taxon>Insecta</taxon>
        <taxon>Pterygota</taxon>
        <taxon>Neoptera</taxon>
        <taxon>Endopterygota</taxon>
        <taxon>Coleoptera</taxon>
        <taxon>Polyphaga</taxon>
        <taxon>Cucujiformia</taxon>
        <taxon>Coccinelloidea</taxon>
        <taxon>Coccinellidae</taxon>
        <taxon>Scymninae</taxon>
        <taxon>Scymnini</taxon>
        <taxon>Cryptolaemus</taxon>
    </lineage>
</organism>
<keyword evidence="1" id="KW-0732">Signal</keyword>
<accession>A0ABD2NJ89</accession>
<comment type="caution">
    <text evidence="2">The sequence shown here is derived from an EMBL/GenBank/DDBJ whole genome shotgun (WGS) entry which is preliminary data.</text>
</comment>
<dbReference type="AlphaFoldDB" id="A0ABD2NJ89"/>
<proteinExistence type="predicted"/>
<dbReference type="EMBL" id="JABFTP020000124">
    <property type="protein sequence ID" value="KAL3278836.1"/>
    <property type="molecule type" value="Genomic_DNA"/>
</dbReference>
<feature type="signal peptide" evidence="1">
    <location>
        <begin position="1"/>
        <end position="19"/>
    </location>
</feature>
<sequence>MSALSYFLCFILLIAGGHAAAGSVNDFSFIANDIAKIDTLINEAEDISFLTSVSNKSEPSVIHTVEYLVKTLVKSTIETLLQASPSNPPTFINNVNKVLGYDVLIIQADNIRLDYNKVLEFAKAKGNEILQSRFGKNKILLLLLDGIMDITLNRILSENRRIIEGIHLSTNYRKLSNSSEPLNEHNVLIRIASNFLVESLRPIQPQLNQTLINISSELLKHYQPVIPKEYAPSIVTFTINQTILKALDFLDNLRNSLNNVLVTPEPRKPRAISDSSVTTTSSSSGNIILRPLIRLVELILTPVHNILRLTANYIFATLRPVVGRIILQPIENLVWAIINLIPCLNC</sequence>
<evidence type="ECO:0000256" key="1">
    <source>
        <dbReference type="SAM" id="SignalP"/>
    </source>
</evidence>
<evidence type="ECO:0000313" key="3">
    <source>
        <dbReference type="Proteomes" id="UP001516400"/>
    </source>
</evidence>
<keyword evidence="3" id="KW-1185">Reference proteome</keyword>
<feature type="chain" id="PRO_5044833662" evidence="1">
    <location>
        <begin position="20"/>
        <end position="346"/>
    </location>
</feature>
<dbReference type="Proteomes" id="UP001516400">
    <property type="component" value="Unassembled WGS sequence"/>
</dbReference>
<evidence type="ECO:0000313" key="2">
    <source>
        <dbReference type="EMBL" id="KAL3278836.1"/>
    </source>
</evidence>
<gene>
    <name evidence="2" type="ORF">HHI36_016356</name>
</gene>